<dbReference type="FunFam" id="2.40.70.10:FF:000015">
    <property type="entry name" value="Aspartyl protease family protein"/>
    <property type="match status" value="1"/>
</dbReference>
<dbReference type="SUPFAM" id="SSF50630">
    <property type="entry name" value="Acid proteases"/>
    <property type="match status" value="1"/>
</dbReference>
<dbReference type="Proteomes" id="UP001152523">
    <property type="component" value="Unassembled WGS sequence"/>
</dbReference>
<evidence type="ECO:0000313" key="12">
    <source>
        <dbReference type="EMBL" id="CAH9142935.1"/>
    </source>
</evidence>
<dbReference type="EMBL" id="CAMAPF010001045">
    <property type="protein sequence ID" value="CAH9142935.1"/>
    <property type="molecule type" value="Genomic_DNA"/>
</dbReference>
<feature type="signal peptide" evidence="10">
    <location>
        <begin position="1"/>
        <end position="20"/>
    </location>
</feature>
<dbReference type="Pfam" id="PF14543">
    <property type="entry name" value="TAXi_N"/>
    <property type="match status" value="1"/>
</dbReference>
<comment type="similarity">
    <text evidence="1">Belongs to the peptidase A1 family.</text>
</comment>
<comment type="caution">
    <text evidence="12">The sequence shown here is derived from an EMBL/GenBank/DDBJ whole genome shotgun (WGS) entry which is preliminary data.</text>
</comment>
<dbReference type="GO" id="GO:0004190">
    <property type="term" value="F:aspartic-type endopeptidase activity"/>
    <property type="evidence" value="ECO:0007669"/>
    <property type="project" value="UniProtKB-KW"/>
</dbReference>
<evidence type="ECO:0000256" key="9">
    <source>
        <dbReference type="PIRSR" id="PIRSR601461-1"/>
    </source>
</evidence>
<dbReference type="FunFam" id="2.40.70.10:FF:000027">
    <property type="entry name" value="Aspartic proteinase Asp1 isoform A"/>
    <property type="match status" value="1"/>
</dbReference>
<dbReference type="Gene3D" id="2.40.70.10">
    <property type="entry name" value="Acid Proteases"/>
    <property type="match status" value="2"/>
</dbReference>
<evidence type="ECO:0000256" key="5">
    <source>
        <dbReference type="ARBA" id="ARBA00022750"/>
    </source>
</evidence>
<dbReference type="Pfam" id="PF14541">
    <property type="entry name" value="TAXi_C"/>
    <property type="match status" value="1"/>
</dbReference>
<dbReference type="InterPro" id="IPR021109">
    <property type="entry name" value="Peptidase_aspartic_dom_sf"/>
</dbReference>
<reference evidence="12" key="1">
    <citation type="submission" date="2022-07" db="EMBL/GenBank/DDBJ databases">
        <authorList>
            <person name="Macas J."/>
            <person name="Novak P."/>
            <person name="Neumann P."/>
        </authorList>
    </citation>
    <scope>NUCLEOTIDE SEQUENCE</scope>
</reference>
<evidence type="ECO:0000259" key="11">
    <source>
        <dbReference type="PROSITE" id="PS51767"/>
    </source>
</evidence>
<keyword evidence="2" id="KW-0645">Protease</keyword>
<evidence type="ECO:0000256" key="10">
    <source>
        <dbReference type="SAM" id="SignalP"/>
    </source>
</evidence>
<proteinExistence type="inferred from homology"/>
<dbReference type="AlphaFoldDB" id="A0AAV0G4N0"/>
<feature type="domain" description="Peptidase A1" evidence="11">
    <location>
        <begin position="61"/>
        <end position="404"/>
    </location>
</feature>
<evidence type="ECO:0000256" key="8">
    <source>
        <dbReference type="ARBA" id="ARBA00077656"/>
    </source>
</evidence>
<dbReference type="InterPro" id="IPR032861">
    <property type="entry name" value="TAXi_N"/>
</dbReference>
<organism evidence="12 13">
    <name type="scientific">Cuscuta epithymum</name>
    <dbReference type="NCBI Taxonomy" id="186058"/>
    <lineage>
        <taxon>Eukaryota</taxon>
        <taxon>Viridiplantae</taxon>
        <taxon>Streptophyta</taxon>
        <taxon>Embryophyta</taxon>
        <taxon>Tracheophyta</taxon>
        <taxon>Spermatophyta</taxon>
        <taxon>Magnoliopsida</taxon>
        <taxon>eudicotyledons</taxon>
        <taxon>Gunneridae</taxon>
        <taxon>Pentapetalae</taxon>
        <taxon>asterids</taxon>
        <taxon>lamiids</taxon>
        <taxon>Solanales</taxon>
        <taxon>Convolvulaceae</taxon>
        <taxon>Cuscuteae</taxon>
        <taxon>Cuscuta</taxon>
        <taxon>Cuscuta subgen. Cuscuta</taxon>
    </lineage>
</organism>
<accession>A0AAV0G4N0</accession>
<protein>
    <recommendedName>
        <fullName evidence="7">Aspartic proteinase Asp1</fullName>
    </recommendedName>
    <alternativeName>
        <fullName evidence="8">Nucellin-like protein</fullName>
    </alternativeName>
</protein>
<keyword evidence="5" id="KW-0064">Aspartyl protease</keyword>
<dbReference type="PANTHER" id="PTHR13683:SF800">
    <property type="entry name" value="EUKARYOTIC ASPARTYL PROTEASE FAMILY PROTEIN"/>
    <property type="match status" value="1"/>
</dbReference>
<evidence type="ECO:0000256" key="4">
    <source>
        <dbReference type="ARBA" id="ARBA00022737"/>
    </source>
</evidence>
<feature type="active site" evidence="9">
    <location>
        <position position="273"/>
    </location>
</feature>
<name>A0AAV0G4N0_9ASTE</name>
<dbReference type="InterPro" id="IPR032799">
    <property type="entry name" value="TAXi_C"/>
</dbReference>
<evidence type="ECO:0000256" key="7">
    <source>
        <dbReference type="ARBA" id="ARBA00068871"/>
    </source>
</evidence>
<dbReference type="InterPro" id="IPR001461">
    <property type="entry name" value="Aspartic_peptidase_A1"/>
</dbReference>
<dbReference type="GO" id="GO:0006508">
    <property type="term" value="P:proteolysis"/>
    <property type="evidence" value="ECO:0007669"/>
    <property type="project" value="UniProtKB-KW"/>
</dbReference>
<feature type="chain" id="PRO_5043415264" description="Aspartic proteinase Asp1" evidence="10">
    <location>
        <begin position="21"/>
        <end position="444"/>
    </location>
</feature>
<keyword evidence="6" id="KW-0378">Hydrolase</keyword>
<evidence type="ECO:0000256" key="1">
    <source>
        <dbReference type="ARBA" id="ARBA00007447"/>
    </source>
</evidence>
<dbReference type="PRINTS" id="PR00792">
    <property type="entry name" value="PEPSIN"/>
</dbReference>
<dbReference type="PROSITE" id="PS51767">
    <property type="entry name" value="PEPTIDASE_A1"/>
    <property type="match status" value="1"/>
</dbReference>
<evidence type="ECO:0000256" key="6">
    <source>
        <dbReference type="ARBA" id="ARBA00022801"/>
    </source>
</evidence>
<evidence type="ECO:0000313" key="13">
    <source>
        <dbReference type="Proteomes" id="UP001152523"/>
    </source>
</evidence>
<keyword evidence="4" id="KW-0677">Repeat</keyword>
<keyword evidence="3 10" id="KW-0732">Signal</keyword>
<evidence type="ECO:0000256" key="2">
    <source>
        <dbReference type="ARBA" id="ARBA00022670"/>
    </source>
</evidence>
<dbReference type="PANTHER" id="PTHR13683">
    <property type="entry name" value="ASPARTYL PROTEASES"/>
    <property type="match status" value="1"/>
</dbReference>
<keyword evidence="13" id="KW-1185">Reference proteome</keyword>
<feature type="active site" evidence="9">
    <location>
        <position position="79"/>
    </location>
</feature>
<evidence type="ECO:0000256" key="3">
    <source>
        <dbReference type="ARBA" id="ARBA00022729"/>
    </source>
</evidence>
<dbReference type="InterPro" id="IPR033121">
    <property type="entry name" value="PEPTIDASE_A1"/>
</dbReference>
<gene>
    <name evidence="12" type="ORF">CEPIT_LOCUS40280</name>
</gene>
<sequence length="444" mass="48669">MGGMKLVALMIFAVLSVTSAAEKWWKLDSRRVFSSPSAVKSMRTSSIVLPLHGNVYPYGFYFTQVNIGKPPKPYFLDPDTGSDLTWLQCDAPCSRCTKTPHPLYKPNTELIGCKDPLCASLQSGEQNCETLEQCDYEVQYADGGSTLGVLLTDVFSLSLTSGVEIDPRLVIGCGYDQVIGHSHHPVDGVLGLGKGPTSILSQLRKMGLVRNVVGHCLGGQGGYLFFGDQVYDASEVVWTPMLHDYKSHYSPGVAELSFDGISTGVKNLLVIFDSGSSYSYLHFEAYLAFISLIEEGLSGKPLRKVDDDDTLPLCWKGKKPLKTVQDVKQYFKPFALGFSNGRKAKSLFEISPESYLIISSKGSVCLGVLNGTEAGLQDINIIGDISMQNKMVIYDNEKKSIGWTAAKCDNPSRSNSFQMYDVGDHRVLLFKWVGGVISSVMLHE</sequence>